<dbReference type="Proteomes" id="UP000017836">
    <property type="component" value="Unassembled WGS sequence"/>
</dbReference>
<dbReference type="HOGENOM" id="CLU_158380_2_0_1"/>
<dbReference type="OrthoDB" id="780319at2759"/>
<accession>W1NLG6</accession>
<gene>
    <name evidence="1" type="ORF">AMTR_s00129p00104120</name>
</gene>
<proteinExistence type="predicted"/>
<dbReference type="EMBL" id="KI397331">
    <property type="protein sequence ID" value="ERM96065.1"/>
    <property type="molecule type" value="Genomic_DNA"/>
</dbReference>
<dbReference type="Gramene" id="ERM96065">
    <property type="protein sequence ID" value="ERM96065"/>
    <property type="gene ID" value="AMTR_s00129p00104120"/>
</dbReference>
<keyword evidence="2" id="KW-1185">Reference proteome</keyword>
<dbReference type="Pfam" id="PF03242">
    <property type="entry name" value="LEA_3a"/>
    <property type="match status" value="1"/>
</dbReference>
<dbReference type="eggNOG" id="ENOG502SAHF">
    <property type="taxonomic scope" value="Eukaryota"/>
</dbReference>
<dbReference type="PANTHER" id="PTHR33509:SF21">
    <property type="entry name" value="OS02G0564600 PROTEIN"/>
    <property type="match status" value="1"/>
</dbReference>
<dbReference type="PANTHER" id="PTHR33509">
    <property type="entry name" value="LATE EMBRYOGENIS ABUNDANT PROTEIN 2-RELATED"/>
    <property type="match status" value="1"/>
</dbReference>
<dbReference type="OMA" id="MPETHMG"/>
<sequence length="94" mass="10456">MATNFCVKRLFQMGQRRYTVAAVEAKASIVGAATNLNKTPESTATKILPESKGGGERSEQIFWMRDPVTGNWIPENHFGAMDVAELREKLLSKK</sequence>
<reference evidence="2" key="1">
    <citation type="journal article" date="2013" name="Science">
        <title>The Amborella genome and the evolution of flowering plants.</title>
        <authorList>
            <consortium name="Amborella Genome Project"/>
        </authorList>
    </citation>
    <scope>NUCLEOTIDE SEQUENCE [LARGE SCALE GENOMIC DNA]</scope>
</reference>
<organism evidence="1 2">
    <name type="scientific">Amborella trichopoda</name>
    <dbReference type="NCBI Taxonomy" id="13333"/>
    <lineage>
        <taxon>Eukaryota</taxon>
        <taxon>Viridiplantae</taxon>
        <taxon>Streptophyta</taxon>
        <taxon>Embryophyta</taxon>
        <taxon>Tracheophyta</taxon>
        <taxon>Spermatophyta</taxon>
        <taxon>Magnoliopsida</taxon>
        <taxon>Amborellales</taxon>
        <taxon>Amborellaceae</taxon>
        <taxon>Amborella</taxon>
    </lineage>
</organism>
<evidence type="ECO:0000313" key="2">
    <source>
        <dbReference type="Proteomes" id="UP000017836"/>
    </source>
</evidence>
<dbReference type="KEGG" id="atr:18423992"/>
<dbReference type="InterPro" id="IPR004926">
    <property type="entry name" value="LEA_3a"/>
</dbReference>
<evidence type="ECO:0000313" key="1">
    <source>
        <dbReference type="EMBL" id="ERM96065.1"/>
    </source>
</evidence>
<protein>
    <submittedName>
        <fullName evidence="1">Uncharacterized protein</fullName>
    </submittedName>
</protein>
<dbReference type="AlphaFoldDB" id="W1NLG6"/>
<name>W1NLG6_AMBTC</name>